<dbReference type="RefSeq" id="WP_213008842.1">
    <property type="nucleotide sequence ID" value="NZ_BOQN01000062.1"/>
</dbReference>
<dbReference type="EMBL" id="BOQN01000062">
    <property type="protein sequence ID" value="GIM93011.1"/>
    <property type="molecule type" value="Genomic_DNA"/>
</dbReference>
<accession>A0A919TFD3</accession>
<evidence type="ECO:0000313" key="1">
    <source>
        <dbReference type="EMBL" id="GIM93011.1"/>
    </source>
</evidence>
<sequence>MAWLGGLFREVAAVVTAGTAPAGEETVVDAAIGVLAGTDKSFVHRWALGRR</sequence>
<organism evidence="1 2">
    <name type="scientific">Paractinoplanes toevensis</name>
    <dbReference type="NCBI Taxonomy" id="571911"/>
    <lineage>
        <taxon>Bacteria</taxon>
        <taxon>Bacillati</taxon>
        <taxon>Actinomycetota</taxon>
        <taxon>Actinomycetes</taxon>
        <taxon>Micromonosporales</taxon>
        <taxon>Micromonosporaceae</taxon>
        <taxon>Paractinoplanes</taxon>
    </lineage>
</organism>
<name>A0A919TFD3_9ACTN</name>
<dbReference type="AlphaFoldDB" id="A0A919TFD3"/>
<evidence type="ECO:0000313" key="2">
    <source>
        <dbReference type="Proteomes" id="UP000677082"/>
    </source>
</evidence>
<proteinExistence type="predicted"/>
<comment type="caution">
    <text evidence="1">The sequence shown here is derived from an EMBL/GenBank/DDBJ whole genome shotgun (WGS) entry which is preliminary data.</text>
</comment>
<dbReference type="Proteomes" id="UP000677082">
    <property type="component" value="Unassembled WGS sequence"/>
</dbReference>
<protein>
    <submittedName>
        <fullName evidence="1">Uncharacterized protein</fullName>
    </submittedName>
</protein>
<gene>
    <name evidence="1" type="ORF">Ato02nite_048040</name>
</gene>
<reference evidence="1 2" key="1">
    <citation type="submission" date="2021-03" db="EMBL/GenBank/DDBJ databases">
        <title>Whole genome shotgun sequence of Actinoplanes toevensis NBRC 105298.</title>
        <authorList>
            <person name="Komaki H."/>
            <person name="Tamura T."/>
        </authorList>
    </citation>
    <scope>NUCLEOTIDE SEQUENCE [LARGE SCALE GENOMIC DNA]</scope>
    <source>
        <strain evidence="1 2">NBRC 105298</strain>
    </source>
</reference>
<keyword evidence="2" id="KW-1185">Reference proteome</keyword>